<organism evidence="1 2">
    <name type="scientific">Lentibacillus amyloliquefaciens</name>
    <dbReference type="NCBI Taxonomy" id="1472767"/>
    <lineage>
        <taxon>Bacteria</taxon>
        <taxon>Bacillati</taxon>
        <taxon>Bacillota</taxon>
        <taxon>Bacilli</taxon>
        <taxon>Bacillales</taxon>
        <taxon>Bacillaceae</taxon>
        <taxon>Lentibacillus</taxon>
    </lineage>
</organism>
<evidence type="ECO:0000313" key="2">
    <source>
        <dbReference type="Proteomes" id="UP000050331"/>
    </source>
</evidence>
<dbReference type="RefSeq" id="WP_068442218.1">
    <property type="nucleotide sequence ID" value="NZ_CP013862.1"/>
</dbReference>
<reference evidence="1 2" key="1">
    <citation type="submission" date="2016-01" db="EMBL/GenBank/DDBJ databases">
        <title>Complete genome sequence of strain Lentibacillus amyloliquefaciens LAM0015T isolated from saline sediment.</title>
        <authorList>
            <person name="Wang J.-L."/>
            <person name="He M.-X."/>
        </authorList>
    </citation>
    <scope>NUCLEOTIDE SEQUENCE [LARGE SCALE GENOMIC DNA]</scope>
    <source>
        <strain evidence="1 2">LAM0015</strain>
    </source>
</reference>
<name>A0A0U4FGS7_9BACI</name>
<dbReference type="AlphaFoldDB" id="A0A0U4FGS7"/>
<dbReference type="EMBL" id="CP013862">
    <property type="protein sequence ID" value="ALX47854.1"/>
    <property type="molecule type" value="Genomic_DNA"/>
</dbReference>
<gene>
    <name evidence="1" type="ORF">AOX59_04095</name>
</gene>
<keyword evidence="2" id="KW-1185">Reference proteome</keyword>
<dbReference type="Proteomes" id="UP000050331">
    <property type="component" value="Chromosome"/>
</dbReference>
<evidence type="ECO:0008006" key="3">
    <source>
        <dbReference type="Google" id="ProtNLM"/>
    </source>
</evidence>
<sequence>MIYSGDTVRLKCHFKSLNGQSVDPTNPTLTTYDTDQTQIEQINLDDTNKEDVGVYFVDYQVPDDKQKIIFEFRGEHNSNPIVVRDSLEIKFN</sequence>
<dbReference type="KEGG" id="lao:AOX59_04095"/>
<evidence type="ECO:0000313" key="1">
    <source>
        <dbReference type="EMBL" id="ALX47854.1"/>
    </source>
</evidence>
<dbReference type="OrthoDB" id="2697098at2"/>
<accession>A0A0U4FGS7</accession>
<proteinExistence type="predicted"/>
<protein>
    <recommendedName>
        <fullName evidence="3">Ig-like domain-containing protein</fullName>
    </recommendedName>
</protein>
<dbReference type="STRING" id="1472767.AOX59_04095"/>